<dbReference type="NCBIfam" id="NF011501">
    <property type="entry name" value="PRK14939.1"/>
    <property type="match status" value="1"/>
</dbReference>
<comment type="catalytic activity">
    <reaction evidence="1 10">
        <text>ATP-dependent breakage, passage and rejoining of double-stranded DNA.</text>
        <dbReference type="EC" id="5.6.2.2"/>
    </reaction>
</comment>
<dbReference type="Pfam" id="PF00204">
    <property type="entry name" value="DNA_gyraseB"/>
    <property type="match status" value="1"/>
</dbReference>
<feature type="site" description="Interaction with DNA" evidence="10">
    <location>
        <position position="480"/>
    </location>
</feature>
<dbReference type="InterPro" id="IPR013759">
    <property type="entry name" value="Topo_IIA_B_C"/>
</dbReference>
<dbReference type="PANTHER" id="PTHR45866:SF1">
    <property type="entry name" value="DNA GYRASE SUBUNIT B, MITOCHONDRIAL"/>
    <property type="match status" value="1"/>
</dbReference>
<dbReference type="Proteomes" id="UP000034516">
    <property type="component" value="Unassembled WGS sequence"/>
</dbReference>
<dbReference type="FunFam" id="3.30.565.10:FF:000002">
    <property type="entry name" value="DNA gyrase subunit B"/>
    <property type="match status" value="1"/>
</dbReference>
<dbReference type="GO" id="GO:0046872">
    <property type="term" value="F:metal ion binding"/>
    <property type="evidence" value="ECO:0007669"/>
    <property type="project" value="UniProtKB-KW"/>
</dbReference>
<evidence type="ECO:0000256" key="8">
    <source>
        <dbReference type="ARBA" id="ARBA00023125"/>
    </source>
</evidence>
<evidence type="ECO:0000256" key="6">
    <source>
        <dbReference type="ARBA" id="ARBA00022842"/>
    </source>
</evidence>
<dbReference type="CDD" id="cd03366">
    <property type="entry name" value="TOPRIM_TopoIIA_GyrB"/>
    <property type="match status" value="1"/>
</dbReference>
<dbReference type="InterPro" id="IPR000565">
    <property type="entry name" value="Topo_IIA_B"/>
</dbReference>
<comment type="subcellular location">
    <subcellularLocation>
        <location evidence="10">Cytoplasm</location>
    </subcellularLocation>
</comment>
<dbReference type="NCBIfam" id="TIGR01059">
    <property type="entry name" value="gyrB"/>
    <property type="match status" value="1"/>
</dbReference>
<evidence type="ECO:0000256" key="4">
    <source>
        <dbReference type="ARBA" id="ARBA00022741"/>
    </source>
</evidence>
<feature type="binding site" evidence="10">
    <location>
        <position position="455"/>
    </location>
    <ligand>
        <name>Mg(2+)</name>
        <dbReference type="ChEBI" id="CHEBI:18420"/>
        <label>1</label>
        <note>catalytic</note>
    </ligand>
</feature>
<dbReference type="InterPro" id="IPR013506">
    <property type="entry name" value="Topo_IIA_bsu_dom2"/>
</dbReference>
<evidence type="ECO:0000313" key="13">
    <source>
        <dbReference type="EMBL" id="KKS42097.1"/>
    </source>
</evidence>
<comment type="caution">
    <text evidence="13">The sequence shown here is derived from an EMBL/GenBank/DDBJ whole genome shotgun (WGS) entry which is preliminary data.</text>
</comment>
<evidence type="ECO:0000256" key="7">
    <source>
        <dbReference type="ARBA" id="ARBA00023029"/>
    </source>
</evidence>
<dbReference type="InterPro" id="IPR034160">
    <property type="entry name" value="TOPRIM_GyrB"/>
</dbReference>
<comment type="function">
    <text evidence="10">A type II topoisomerase that negatively supercoils closed circular double-stranded (ds) DNA in an ATP-dependent manner to modulate DNA topology and maintain chromosomes in an underwound state. Negative supercoiling favors strand separation, and DNA replication, transcription, recombination and repair, all of which involve strand separation. Also able to catalyze the interconversion of other topological isomers of dsDNA rings, including catenanes and knotted rings. Type II topoisomerases break and join 2 DNA strands simultaneously in an ATP-dependent manner.</text>
</comment>
<accession>A0A0G0YZZ7</accession>
<dbReference type="GO" id="GO:0005524">
    <property type="term" value="F:ATP binding"/>
    <property type="evidence" value="ECO:0007669"/>
    <property type="project" value="UniProtKB-UniRule"/>
</dbReference>
<dbReference type="FunFam" id="3.40.50.670:FF:000001">
    <property type="entry name" value="DNA topoisomerase 2"/>
    <property type="match status" value="1"/>
</dbReference>
<dbReference type="InterPro" id="IPR020568">
    <property type="entry name" value="Ribosomal_Su5_D2-typ_SF"/>
</dbReference>
<keyword evidence="8" id="KW-0238">DNA-binding</keyword>
<dbReference type="InterPro" id="IPR003594">
    <property type="entry name" value="HATPase_dom"/>
</dbReference>
<dbReference type="AlphaFoldDB" id="A0A0G0YZZ7"/>
<dbReference type="InterPro" id="IPR002288">
    <property type="entry name" value="DNA_gyrase_B_C"/>
</dbReference>
<dbReference type="GO" id="GO:0003677">
    <property type="term" value="F:DNA binding"/>
    <property type="evidence" value="ECO:0007669"/>
    <property type="project" value="UniProtKB-KW"/>
</dbReference>
<dbReference type="Pfam" id="PF01751">
    <property type="entry name" value="Toprim"/>
    <property type="match status" value="1"/>
</dbReference>
<name>A0A0G0YZZ7_9BACT</name>
<dbReference type="PROSITE" id="PS50880">
    <property type="entry name" value="TOPRIM"/>
    <property type="match status" value="1"/>
</dbReference>
<evidence type="ECO:0000256" key="11">
    <source>
        <dbReference type="SAM" id="MobiDB-lite"/>
    </source>
</evidence>
<evidence type="ECO:0000256" key="2">
    <source>
        <dbReference type="ARBA" id="ARBA00010708"/>
    </source>
</evidence>
<dbReference type="SMART" id="SM00387">
    <property type="entry name" value="HATPase_c"/>
    <property type="match status" value="1"/>
</dbReference>
<comment type="cofactor">
    <cofactor evidence="10">
        <name>Mg(2+)</name>
        <dbReference type="ChEBI" id="CHEBI:18420"/>
    </cofactor>
    <cofactor evidence="10">
        <name>Mn(2+)</name>
        <dbReference type="ChEBI" id="CHEBI:29035"/>
    </cofactor>
    <cofactor evidence="10">
        <name>Ca(2+)</name>
        <dbReference type="ChEBI" id="CHEBI:29108"/>
    </cofactor>
    <text evidence="10">Binds two Mg(2+) per subunit. The magnesium ions form salt bridges with both the protein and the DNA. Can also accept other divalent metal cations, such as Mn(2+) or Ca(2+).</text>
</comment>
<keyword evidence="3 10" id="KW-0479">Metal-binding</keyword>
<dbReference type="GO" id="GO:0003918">
    <property type="term" value="F:DNA topoisomerase type II (double strand cut, ATP-hydrolyzing) activity"/>
    <property type="evidence" value="ECO:0007669"/>
    <property type="project" value="UniProtKB-UniRule"/>
</dbReference>
<dbReference type="PRINTS" id="PR01159">
    <property type="entry name" value="DNAGYRASEB"/>
</dbReference>
<dbReference type="NCBIfam" id="NF004189">
    <property type="entry name" value="PRK05644.1"/>
    <property type="match status" value="1"/>
</dbReference>
<evidence type="ECO:0000259" key="12">
    <source>
        <dbReference type="PROSITE" id="PS50880"/>
    </source>
</evidence>
<keyword evidence="10" id="KW-0963">Cytoplasm</keyword>
<dbReference type="SMART" id="SM00433">
    <property type="entry name" value="TOP2c"/>
    <property type="match status" value="1"/>
</dbReference>
<dbReference type="Pfam" id="PF00986">
    <property type="entry name" value="DNA_gyraseB_C"/>
    <property type="match status" value="1"/>
</dbReference>
<comment type="similarity">
    <text evidence="2 10">Belongs to the type II topoisomerase GyrB family.</text>
</comment>
<keyword evidence="9 10" id="KW-0413">Isomerase</keyword>
<evidence type="ECO:0000313" key="14">
    <source>
        <dbReference type="Proteomes" id="UP000034516"/>
    </source>
</evidence>
<dbReference type="InterPro" id="IPR001241">
    <property type="entry name" value="Topo_IIA"/>
</dbReference>
<dbReference type="PROSITE" id="PS00177">
    <property type="entry name" value="TOPOISOMERASE_II"/>
    <property type="match status" value="1"/>
</dbReference>
<keyword evidence="6 10" id="KW-0460">Magnesium</keyword>
<proteinExistence type="inferred from homology"/>
<dbReference type="PATRIC" id="fig|1618677.3.peg.385"/>
<feature type="binding site" evidence="10">
    <location>
        <position position="530"/>
    </location>
    <ligand>
        <name>Mg(2+)</name>
        <dbReference type="ChEBI" id="CHEBI:18420"/>
        <label>2</label>
    </ligand>
</feature>
<dbReference type="EC" id="5.6.2.2" evidence="10"/>
<dbReference type="EMBL" id="LCCW01000020">
    <property type="protein sequence ID" value="KKS42097.1"/>
    <property type="molecule type" value="Genomic_DNA"/>
</dbReference>
<keyword evidence="4 10" id="KW-0547">Nucleotide-binding</keyword>
<dbReference type="InterPro" id="IPR013760">
    <property type="entry name" value="Topo_IIA-like_dom_sf"/>
</dbReference>
<dbReference type="InterPro" id="IPR018522">
    <property type="entry name" value="TopoIIA_CS"/>
</dbReference>
<dbReference type="InterPro" id="IPR036890">
    <property type="entry name" value="HATPase_C_sf"/>
</dbReference>
<comment type="subunit">
    <text evidence="10">Heterotetramer, composed of two GyrA and two GyrB chains. In the heterotetramer, GyrA contains the active site tyrosine that forms a transient covalent intermediate with DNA, while GyrB binds cofactors and catalyzes ATP hydrolysis.</text>
</comment>
<dbReference type="Gene3D" id="3.40.50.670">
    <property type="match status" value="2"/>
</dbReference>
<evidence type="ECO:0000256" key="5">
    <source>
        <dbReference type="ARBA" id="ARBA00022840"/>
    </source>
</evidence>
<feature type="binding site" evidence="10">
    <location>
        <position position="528"/>
    </location>
    <ligand>
        <name>Mg(2+)</name>
        <dbReference type="ChEBI" id="CHEBI:18420"/>
        <label>2</label>
    </ligand>
</feature>
<dbReference type="CDD" id="cd16928">
    <property type="entry name" value="HATPase_GyrB-like"/>
    <property type="match status" value="1"/>
</dbReference>
<evidence type="ECO:0000256" key="3">
    <source>
        <dbReference type="ARBA" id="ARBA00022723"/>
    </source>
</evidence>
<dbReference type="GO" id="GO:0006265">
    <property type="term" value="P:DNA topological change"/>
    <property type="evidence" value="ECO:0007669"/>
    <property type="project" value="UniProtKB-UniRule"/>
</dbReference>
<dbReference type="GO" id="GO:0005694">
    <property type="term" value="C:chromosome"/>
    <property type="evidence" value="ECO:0007669"/>
    <property type="project" value="InterPro"/>
</dbReference>
<dbReference type="Pfam" id="PF02518">
    <property type="entry name" value="HATPase_c"/>
    <property type="match status" value="1"/>
</dbReference>
<keyword evidence="7 10" id="KW-0799">Topoisomerase</keyword>
<dbReference type="PRINTS" id="PR00418">
    <property type="entry name" value="TPI2FAMILY"/>
</dbReference>
<dbReference type="GO" id="GO:0006261">
    <property type="term" value="P:DNA-templated DNA replication"/>
    <property type="evidence" value="ECO:0007669"/>
    <property type="project" value="UniProtKB-UniRule"/>
</dbReference>
<feature type="site" description="Interaction with DNA" evidence="10">
    <location>
        <position position="483"/>
    </location>
</feature>
<dbReference type="PANTHER" id="PTHR45866">
    <property type="entry name" value="DNA GYRASE/TOPOISOMERASE SUBUNIT B"/>
    <property type="match status" value="1"/>
</dbReference>
<organism evidence="13 14">
    <name type="scientific">Candidatus Kuenenbacteria bacterium GW2011_GWA2_42_15</name>
    <dbReference type="NCBI Taxonomy" id="1618677"/>
    <lineage>
        <taxon>Bacteria</taxon>
        <taxon>Candidatus Kueneniibacteriota</taxon>
    </lineage>
</organism>
<sequence>MSKKAGKETKKPKKQAAGDDYNAAQITVLEGLEPVKKRPGMYIGSTGPAGLHHMLWEVVDNGIDEAMAGYANLIVITLLPDSMAEVYDNGRGIPVDIHKQAKVSALEVVLTKLHAGGKFGQGGYKVSGGLHGVGVSVVNALSTYMKAEVYRDGKIWVQEYKRGVPQKKVKAVGSTKLRGTKIIFQPDATVFQTTEFNWETIIDHLRQQAYLNKGIKIKIFDERKKDDAKSYEFYFEGGIKSYVSHLNTNNEPKHDKVFYAEKSMVPERNNGEGGALDLRPVNVEIAFQYIEEYKESVYAFANNIINAEGGMHVMGFRSALTRVLNNYARTKGYLKEKDENLSGEDVREGLTAVISVKVAEPQFEGQTKAKLGNPEVRQVTESVFGEALAIFLEENPKDAEGIIGKCLLTAQARKAARSARDAIIRKGALEGMTLPGKLADCSSRDAQTTELYIVEGDSAGGSAKQGRSREFQAILPLRGKILNVERARLDKMLANNEIKSLVIALGTNIGEQMDITKLRYNKIIIMTDADVDGAHIRTLLLTFFYRYFPDLIRQSHIYIAKPPLYKLQKGKEMHYAYSDEEKDKLVKGMTGENIETQSANFPNKLFPQAEGGSPQGRKTQKQEIKKTKNQEGEEMSETVETEGGAGEVDQTGVGEKIGGVNIQRYKGLGEMNPEQLWETTMNPKTRIMLRVDIEQAEKADEIFEMLMGSDVAPRKRFIQTHAKDVKNLDV</sequence>
<dbReference type="InterPro" id="IPR006171">
    <property type="entry name" value="TOPRIM_dom"/>
</dbReference>
<dbReference type="SUPFAM" id="SSF54211">
    <property type="entry name" value="Ribosomal protein S5 domain 2-like"/>
    <property type="match status" value="1"/>
</dbReference>
<dbReference type="Gene3D" id="3.30.230.10">
    <property type="match status" value="1"/>
</dbReference>
<dbReference type="InterPro" id="IPR014721">
    <property type="entry name" value="Ribsml_uS5_D2-typ_fold_subgr"/>
</dbReference>
<dbReference type="Gene3D" id="3.30.565.10">
    <property type="entry name" value="Histidine kinase-like ATPase, C-terminal domain"/>
    <property type="match status" value="1"/>
</dbReference>
<dbReference type="HAMAP" id="MF_01898">
    <property type="entry name" value="GyrB"/>
    <property type="match status" value="1"/>
</dbReference>
<evidence type="ECO:0000256" key="10">
    <source>
        <dbReference type="HAMAP-Rule" id="MF_01898"/>
    </source>
</evidence>
<reference evidence="13 14" key="1">
    <citation type="journal article" date="2015" name="Nature">
        <title>rRNA introns, odd ribosomes, and small enigmatic genomes across a large radiation of phyla.</title>
        <authorList>
            <person name="Brown C.T."/>
            <person name="Hug L.A."/>
            <person name="Thomas B.C."/>
            <person name="Sharon I."/>
            <person name="Castelle C.J."/>
            <person name="Singh A."/>
            <person name="Wilkins M.J."/>
            <person name="Williams K.H."/>
            <person name="Banfield J.F."/>
        </authorList>
    </citation>
    <scope>NUCLEOTIDE SEQUENCE [LARGE SCALE GENOMIC DNA]</scope>
</reference>
<evidence type="ECO:0000256" key="1">
    <source>
        <dbReference type="ARBA" id="ARBA00000185"/>
    </source>
</evidence>
<gene>
    <name evidence="10" type="primary">gyrB</name>
    <name evidence="13" type="ORF">UV02_C0020G0008</name>
</gene>
<dbReference type="SUPFAM" id="SSF55874">
    <property type="entry name" value="ATPase domain of HSP90 chaperone/DNA topoisomerase II/histidine kinase"/>
    <property type="match status" value="1"/>
</dbReference>
<evidence type="ECO:0000256" key="9">
    <source>
        <dbReference type="ARBA" id="ARBA00023235"/>
    </source>
</evidence>
<dbReference type="FunFam" id="3.30.230.10:FF:000005">
    <property type="entry name" value="DNA gyrase subunit B"/>
    <property type="match status" value="1"/>
</dbReference>
<feature type="domain" description="Toprim" evidence="12">
    <location>
        <begin position="449"/>
        <end position="559"/>
    </location>
</feature>
<dbReference type="InterPro" id="IPR011557">
    <property type="entry name" value="GyrB"/>
</dbReference>
<dbReference type="GO" id="GO:0005737">
    <property type="term" value="C:cytoplasm"/>
    <property type="evidence" value="ECO:0007669"/>
    <property type="project" value="UniProtKB-SubCell"/>
</dbReference>
<dbReference type="SUPFAM" id="SSF56719">
    <property type="entry name" value="Type II DNA topoisomerase"/>
    <property type="match status" value="1"/>
</dbReference>
<dbReference type="CDD" id="cd00822">
    <property type="entry name" value="TopoII_Trans_DNA_gyrase"/>
    <property type="match status" value="1"/>
</dbReference>
<feature type="compositionally biased region" description="Basic and acidic residues" evidence="11">
    <location>
        <begin position="620"/>
        <end position="631"/>
    </location>
</feature>
<feature type="binding site" evidence="10">
    <location>
        <position position="528"/>
    </location>
    <ligand>
        <name>Mg(2+)</name>
        <dbReference type="ChEBI" id="CHEBI:18420"/>
        <label>1</label>
        <note>catalytic</note>
    </ligand>
</feature>
<protein>
    <recommendedName>
        <fullName evidence="10">DNA gyrase subunit B</fullName>
        <ecNumber evidence="10">5.6.2.2</ecNumber>
    </recommendedName>
</protein>
<keyword evidence="5 10" id="KW-0067">ATP-binding</keyword>
<comment type="miscellaneous">
    <text evidence="10">Few gyrases are as efficient as E.coli at forming negative supercoils. Not all organisms have 2 type II topoisomerases; in organisms with a single type II topoisomerase this enzyme also has to decatenate newly replicated chromosomes.</text>
</comment>
<feature type="region of interest" description="Disordered" evidence="11">
    <location>
        <begin position="597"/>
        <end position="652"/>
    </location>
</feature>